<dbReference type="AlphaFoldDB" id="A0A9W8IXG9"/>
<protein>
    <recommendedName>
        <fullName evidence="8">FAD/NAD(P)-binding domain-containing protein</fullName>
    </recommendedName>
</protein>
<name>A0A9W8IXG9_9AGAR</name>
<keyword evidence="5" id="KW-0812">Transmembrane</keyword>
<dbReference type="SUPFAM" id="SSF51905">
    <property type="entry name" value="FAD/NAD(P)-binding domain"/>
    <property type="match status" value="1"/>
</dbReference>
<evidence type="ECO:0000256" key="3">
    <source>
        <dbReference type="ARBA" id="ARBA00022827"/>
    </source>
</evidence>
<dbReference type="InterPro" id="IPR020946">
    <property type="entry name" value="Flavin_mOase-like"/>
</dbReference>
<dbReference type="PANTHER" id="PTHR42877">
    <property type="entry name" value="L-ORNITHINE N(5)-MONOOXYGENASE-RELATED"/>
    <property type="match status" value="1"/>
</dbReference>
<dbReference type="Proteomes" id="UP001140091">
    <property type="component" value="Unassembled WGS sequence"/>
</dbReference>
<comment type="caution">
    <text evidence="6">The sequence shown here is derived from an EMBL/GenBank/DDBJ whole genome shotgun (WGS) entry which is preliminary data.</text>
</comment>
<keyword evidence="2" id="KW-0285">Flavoprotein</keyword>
<keyword evidence="5" id="KW-1133">Transmembrane helix</keyword>
<reference evidence="6" key="1">
    <citation type="submission" date="2022-06" db="EMBL/GenBank/DDBJ databases">
        <title>Genome Sequence of Candolleomyces eurysporus.</title>
        <authorList>
            <person name="Buettner E."/>
        </authorList>
    </citation>
    <scope>NUCLEOTIDE SEQUENCE</scope>
    <source>
        <strain evidence="6">VTCC 930004</strain>
    </source>
</reference>
<accession>A0A9W8IXG9</accession>
<dbReference type="InterPro" id="IPR036188">
    <property type="entry name" value="FAD/NAD-bd_sf"/>
</dbReference>
<comment type="similarity">
    <text evidence="1">Belongs to the FAD-binding monooxygenase family.</text>
</comment>
<evidence type="ECO:0008006" key="8">
    <source>
        <dbReference type="Google" id="ProtNLM"/>
    </source>
</evidence>
<dbReference type="PRINTS" id="PR00469">
    <property type="entry name" value="PNDRDTASEII"/>
</dbReference>
<evidence type="ECO:0000313" key="7">
    <source>
        <dbReference type="Proteomes" id="UP001140091"/>
    </source>
</evidence>
<dbReference type="Pfam" id="PF00743">
    <property type="entry name" value="FMO-like"/>
    <property type="match status" value="1"/>
</dbReference>
<feature type="non-terminal residue" evidence="6">
    <location>
        <position position="1"/>
    </location>
</feature>
<dbReference type="OrthoDB" id="74360at2759"/>
<dbReference type="GO" id="GO:0050661">
    <property type="term" value="F:NADP binding"/>
    <property type="evidence" value="ECO:0007669"/>
    <property type="project" value="InterPro"/>
</dbReference>
<dbReference type="PRINTS" id="PR00368">
    <property type="entry name" value="FADPNR"/>
</dbReference>
<keyword evidence="5" id="KW-0472">Membrane</keyword>
<gene>
    <name evidence="6" type="ORF">H1R20_g12400</name>
</gene>
<sequence length="195" mass="21325">MAEGRPNVNVAIIGAGAAGIAFAIALKKQHGFENFVSHGSQEEIFEYWKEVARKNNLYSHISFNHLVSSAKWNSELSLYDISVTNTITGEHLQRTANILVSAVGVLENPRFADIPGVGTFKGDIFHSARWDKSVDLRGKRVAVIGSGSSAAQFVPIITKDPSVNVVNFVRSPGWLWRPVCNAWIPPVRGSKAEAR</sequence>
<dbReference type="GO" id="GO:0004499">
    <property type="term" value="F:N,N-dimethylaniline monooxygenase activity"/>
    <property type="evidence" value="ECO:0007669"/>
    <property type="project" value="InterPro"/>
</dbReference>
<evidence type="ECO:0000256" key="4">
    <source>
        <dbReference type="ARBA" id="ARBA00023002"/>
    </source>
</evidence>
<keyword evidence="4" id="KW-0560">Oxidoreductase</keyword>
<feature type="transmembrane region" description="Helical" evidence="5">
    <location>
        <begin position="6"/>
        <end position="26"/>
    </location>
</feature>
<proteinExistence type="inferred from homology"/>
<evidence type="ECO:0000256" key="1">
    <source>
        <dbReference type="ARBA" id="ARBA00010139"/>
    </source>
</evidence>
<keyword evidence="3" id="KW-0274">FAD</keyword>
<evidence type="ECO:0000313" key="6">
    <source>
        <dbReference type="EMBL" id="KAJ2924691.1"/>
    </source>
</evidence>
<dbReference type="PANTHER" id="PTHR42877:SF5">
    <property type="entry name" value="L-ORNITHINE N(5)-MONOOXYGENASE-RELATED"/>
    <property type="match status" value="1"/>
</dbReference>
<keyword evidence="7" id="KW-1185">Reference proteome</keyword>
<evidence type="ECO:0000256" key="2">
    <source>
        <dbReference type="ARBA" id="ARBA00022630"/>
    </source>
</evidence>
<dbReference type="EMBL" id="JANBPK010001209">
    <property type="protein sequence ID" value="KAJ2924691.1"/>
    <property type="molecule type" value="Genomic_DNA"/>
</dbReference>
<dbReference type="Gene3D" id="3.50.50.60">
    <property type="entry name" value="FAD/NAD(P)-binding domain"/>
    <property type="match status" value="1"/>
</dbReference>
<organism evidence="6 7">
    <name type="scientific">Candolleomyces eurysporus</name>
    <dbReference type="NCBI Taxonomy" id="2828524"/>
    <lineage>
        <taxon>Eukaryota</taxon>
        <taxon>Fungi</taxon>
        <taxon>Dikarya</taxon>
        <taxon>Basidiomycota</taxon>
        <taxon>Agaricomycotina</taxon>
        <taxon>Agaricomycetes</taxon>
        <taxon>Agaricomycetidae</taxon>
        <taxon>Agaricales</taxon>
        <taxon>Agaricineae</taxon>
        <taxon>Psathyrellaceae</taxon>
        <taxon>Candolleomyces</taxon>
    </lineage>
</organism>
<evidence type="ECO:0000256" key="5">
    <source>
        <dbReference type="SAM" id="Phobius"/>
    </source>
</evidence>
<dbReference type="InterPro" id="IPR051209">
    <property type="entry name" value="FAD-bind_Monooxygenase_sf"/>
</dbReference>
<dbReference type="GO" id="GO:0050660">
    <property type="term" value="F:flavin adenine dinucleotide binding"/>
    <property type="evidence" value="ECO:0007669"/>
    <property type="project" value="InterPro"/>
</dbReference>